<dbReference type="InterPro" id="IPR045851">
    <property type="entry name" value="AMP-bd_C_sf"/>
</dbReference>
<dbReference type="InterPro" id="IPR020806">
    <property type="entry name" value="PKS_PP-bd"/>
</dbReference>
<dbReference type="RefSeq" id="WP_181428186.1">
    <property type="nucleotide sequence ID" value="NZ_QJJU01000006.1"/>
</dbReference>
<sequence>MTLIAGDPNGVYETVSGMVARVAIAAHDQPSALAVASRDRQLSYGELWLRALAVAAELRESGVSRGDAVGLCLPRSQELVVGALGILAAGGCYVALDPSYPDDRLAFMLLDSGAKTVVTTPEVAARIEAPHWVEPTENPVLVPVEPVALDPGDSAYVVYTSGSTGQPKGLVIEHAAVTNLIDWHTDAFDITEADRCALISSPGFDASVWEIWPTLAAGASLHVPPEAVKTDPIALRDWLLSEGITTTFVPTPLCEALIALDWPASAPLRVILTGGDVLHTHPRPGLPFRLVNNYGLSEAAVVSTSGSVEPADPACGNAELPTLGSAIPGVDLTVIDADGQPVPPNTPGELIVGGISVARGYLGHRDLNSAKFFVNSVGQRCYRTGDLVRMTADGELVYLGRLDDQVKIRGVRIELDEIIAVLDQHPRVSASAVVAVGNNGARHLSAYVVGKPGRPPGTAELHQYLCQRLPAHMVPADCTVLAELPTTANGKVDRKMLRERGSQLAGRANLTVPRNDVERSLSDIAADVLWLPTIGIDEDFFTLGGHSLLGAQLSIRVGERFGIEVPLRSVFENPTVAEMAVEVERLLMADIEKMSADELLQAATSLDACDGGGSHTE</sequence>
<dbReference type="Gene3D" id="3.30.300.30">
    <property type="match status" value="1"/>
</dbReference>
<reference evidence="5" key="1">
    <citation type="submission" date="2018-05" db="EMBL/GenBank/DDBJ databases">
        <authorList>
            <person name="Deangelis K."/>
            <person name="Huntemann M."/>
            <person name="Clum A."/>
            <person name="Pillay M."/>
            <person name="Palaniappan K."/>
            <person name="Varghese N."/>
            <person name="Mikhailova N."/>
            <person name="Stamatis D."/>
            <person name="Reddy T."/>
            <person name="Daum C."/>
            <person name="Shapiro N."/>
            <person name="Ivanova N."/>
            <person name="Kyrpides N."/>
            <person name="Woyke T."/>
        </authorList>
    </citation>
    <scope>NUCLEOTIDE SEQUENCE [LARGE SCALE GENOMIC DNA]</scope>
    <source>
        <strain evidence="5">GAS496</strain>
    </source>
</reference>
<dbReference type="PANTHER" id="PTHR45527">
    <property type="entry name" value="NONRIBOSOMAL PEPTIDE SYNTHETASE"/>
    <property type="match status" value="1"/>
</dbReference>
<dbReference type="InterPro" id="IPR000873">
    <property type="entry name" value="AMP-dep_synth/lig_dom"/>
</dbReference>
<dbReference type="PROSITE" id="PS00455">
    <property type="entry name" value="AMP_BINDING"/>
    <property type="match status" value="1"/>
</dbReference>
<dbReference type="InterPro" id="IPR042099">
    <property type="entry name" value="ANL_N_sf"/>
</dbReference>
<evidence type="ECO:0000256" key="1">
    <source>
        <dbReference type="ARBA" id="ARBA00022450"/>
    </source>
</evidence>
<keyword evidence="1" id="KW-0596">Phosphopantetheine</keyword>
<dbReference type="NCBIfam" id="TIGR01733">
    <property type="entry name" value="AA-adenyl-dom"/>
    <property type="match status" value="1"/>
</dbReference>
<dbReference type="SUPFAM" id="SSF56801">
    <property type="entry name" value="Acetyl-CoA synthetase-like"/>
    <property type="match status" value="1"/>
</dbReference>
<dbReference type="InterPro" id="IPR020845">
    <property type="entry name" value="AMP-binding_CS"/>
</dbReference>
<dbReference type="GO" id="GO:0031177">
    <property type="term" value="F:phosphopantetheine binding"/>
    <property type="evidence" value="ECO:0007669"/>
    <property type="project" value="InterPro"/>
</dbReference>
<keyword evidence="5" id="KW-1185">Reference proteome</keyword>
<dbReference type="Gene3D" id="3.40.50.12780">
    <property type="entry name" value="N-terminal domain of ligase-like"/>
    <property type="match status" value="1"/>
</dbReference>
<evidence type="ECO:0000313" key="4">
    <source>
        <dbReference type="EMBL" id="PXX09266.1"/>
    </source>
</evidence>
<dbReference type="GO" id="GO:0005829">
    <property type="term" value="C:cytosol"/>
    <property type="evidence" value="ECO:0007669"/>
    <property type="project" value="TreeGrafter"/>
</dbReference>
<dbReference type="EMBL" id="QJJU01000006">
    <property type="protein sequence ID" value="PXX09266.1"/>
    <property type="molecule type" value="Genomic_DNA"/>
</dbReference>
<comment type="caution">
    <text evidence="4">The sequence shown here is derived from an EMBL/GenBank/DDBJ whole genome shotgun (WGS) entry which is preliminary data.</text>
</comment>
<dbReference type="Pfam" id="PF00550">
    <property type="entry name" value="PP-binding"/>
    <property type="match status" value="1"/>
</dbReference>
<organism evidence="4 5">
    <name type="scientific">Mycolicibacterium moriokaense</name>
    <dbReference type="NCBI Taxonomy" id="39691"/>
    <lineage>
        <taxon>Bacteria</taxon>
        <taxon>Bacillati</taxon>
        <taxon>Actinomycetota</taxon>
        <taxon>Actinomycetes</taxon>
        <taxon>Mycobacteriales</taxon>
        <taxon>Mycobacteriaceae</taxon>
        <taxon>Mycolicibacterium</taxon>
    </lineage>
</organism>
<dbReference type="GO" id="GO:0009239">
    <property type="term" value="P:enterobactin biosynthetic process"/>
    <property type="evidence" value="ECO:0007669"/>
    <property type="project" value="TreeGrafter"/>
</dbReference>
<dbReference type="Proteomes" id="UP000247781">
    <property type="component" value="Unassembled WGS sequence"/>
</dbReference>
<dbReference type="GO" id="GO:0043041">
    <property type="term" value="P:amino acid activation for nonribosomal peptide biosynthetic process"/>
    <property type="evidence" value="ECO:0007669"/>
    <property type="project" value="TreeGrafter"/>
</dbReference>
<dbReference type="AlphaFoldDB" id="A0A318HLL0"/>
<accession>A0A318HLL0</accession>
<reference evidence="4 5" key="2">
    <citation type="submission" date="2018-06" db="EMBL/GenBank/DDBJ databases">
        <title>Sequencing of bacterial isolates from soil warming experiment in Harvard Forest, Massachusetts, USA.</title>
        <authorList>
            <person name="Deangelis K.PhD."/>
        </authorList>
    </citation>
    <scope>NUCLEOTIDE SEQUENCE [LARGE SCALE GENOMIC DNA]</scope>
    <source>
        <strain evidence="4 5">GAS496</strain>
    </source>
</reference>
<dbReference type="InterPro" id="IPR025110">
    <property type="entry name" value="AMP-bd_C"/>
</dbReference>
<dbReference type="InterPro" id="IPR010071">
    <property type="entry name" value="AA_adenyl_dom"/>
</dbReference>
<dbReference type="PROSITE" id="PS50075">
    <property type="entry name" value="CARRIER"/>
    <property type="match status" value="1"/>
</dbReference>
<name>A0A318HLL0_9MYCO</name>
<dbReference type="Gene3D" id="1.10.1200.10">
    <property type="entry name" value="ACP-like"/>
    <property type="match status" value="1"/>
</dbReference>
<dbReference type="PANTHER" id="PTHR45527:SF1">
    <property type="entry name" value="FATTY ACID SYNTHASE"/>
    <property type="match status" value="1"/>
</dbReference>
<evidence type="ECO:0000259" key="3">
    <source>
        <dbReference type="PROSITE" id="PS50075"/>
    </source>
</evidence>
<dbReference type="SUPFAM" id="SSF47336">
    <property type="entry name" value="ACP-like"/>
    <property type="match status" value="1"/>
</dbReference>
<dbReference type="InterPro" id="IPR009081">
    <property type="entry name" value="PP-bd_ACP"/>
</dbReference>
<evidence type="ECO:0000313" key="5">
    <source>
        <dbReference type="Proteomes" id="UP000247781"/>
    </source>
</evidence>
<dbReference type="CDD" id="cd05930">
    <property type="entry name" value="A_NRPS"/>
    <property type="match status" value="1"/>
</dbReference>
<protein>
    <submittedName>
        <fullName evidence="4">Amino acid adenylation domain-containing protein</fullName>
    </submittedName>
</protein>
<dbReference type="SMART" id="SM00823">
    <property type="entry name" value="PKS_PP"/>
    <property type="match status" value="1"/>
</dbReference>
<dbReference type="GO" id="GO:0047527">
    <property type="term" value="F:2,3-dihydroxybenzoate-serine ligase activity"/>
    <property type="evidence" value="ECO:0007669"/>
    <property type="project" value="TreeGrafter"/>
</dbReference>
<dbReference type="Pfam" id="PF00501">
    <property type="entry name" value="AMP-binding"/>
    <property type="match status" value="1"/>
</dbReference>
<keyword evidence="2" id="KW-0597">Phosphoprotein</keyword>
<feature type="domain" description="Carrier" evidence="3">
    <location>
        <begin position="512"/>
        <end position="587"/>
    </location>
</feature>
<gene>
    <name evidence="4" type="ORF">C8E89_106193</name>
</gene>
<dbReference type="InterPro" id="IPR036736">
    <property type="entry name" value="ACP-like_sf"/>
</dbReference>
<dbReference type="Pfam" id="PF13193">
    <property type="entry name" value="AMP-binding_C"/>
    <property type="match status" value="1"/>
</dbReference>
<dbReference type="GO" id="GO:0009366">
    <property type="term" value="C:enterobactin synthetase complex"/>
    <property type="evidence" value="ECO:0007669"/>
    <property type="project" value="TreeGrafter"/>
</dbReference>
<evidence type="ECO:0000256" key="2">
    <source>
        <dbReference type="ARBA" id="ARBA00022553"/>
    </source>
</evidence>
<proteinExistence type="predicted"/>